<proteinExistence type="predicted"/>
<gene>
    <name evidence="1" type="ORF">KDW93_32320</name>
</gene>
<evidence type="ECO:0000313" key="1">
    <source>
        <dbReference type="EMBL" id="MBR8133583.1"/>
    </source>
</evidence>
<comment type="caution">
    <text evidence="1">The sequence shown here is derived from an EMBL/GenBank/DDBJ whole genome shotgun (WGS) entry which is preliminary data.</text>
</comment>
<sequence length="67" mass="7587">MKSVVCSGLGARLAQEDGPRRRNEAVQKVVDERRKTVHNLASLLLKTQRCWETEGFSQTCSLKINSR</sequence>
<dbReference type="Proteomes" id="UP000682266">
    <property type="component" value="Unassembled WGS sequence"/>
</dbReference>
<dbReference type="AlphaFoldDB" id="A0AA41JN21"/>
<protein>
    <submittedName>
        <fullName evidence="1">Uncharacterized protein</fullName>
    </submittedName>
</protein>
<name>A0AA41JN21_9BURK</name>
<dbReference type="EMBL" id="JAGSVG010000046">
    <property type="protein sequence ID" value="MBR8133583.1"/>
    <property type="molecule type" value="Genomic_DNA"/>
</dbReference>
<reference evidence="1" key="1">
    <citation type="submission" date="2021-04" db="EMBL/GenBank/DDBJ databases">
        <title>A collection of bacterial strains from the Burkholderia cepacia Research Laboratory and Repository.</title>
        <authorList>
            <person name="Lipuma J."/>
            <person name="Spilker T."/>
        </authorList>
    </citation>
    <scope>NUCLEOTIDE SEQUENCE</scope>
    <source>
        <strain evidence="1">AU36012</strain>
    </source>
</reference>
<evidence type="ECO:0000313" key="2">
    <source>
        <dbReference type="Proteomes" id="UP000682266"/>
    </source>
</evidence>
<organism evidence="1 2">
    <name type="scientific">Burkholderia ambifaria</name>
    <dbReference type="NCBI Taxonomy" id="152480"/>
    <lineage>
        <taxon>Bacteria</taxon>
        <taxon>Pseudomonadati</taxon>
        <taxon>Pseudomonadota</taxon>
        <taxon>Betaproteobacteria</taxon>
        <taxon>Burkholderiales</taxon>
        <taxon>Burkholderiaceae</taxon>
        <taxon>Burkholderia</taxon>
        <taxon>Burkholderia cepacia complex</taxon>
    </lineage>
</organism>
<dbReference type="RefSeq" id="WP_105789113.1">
    <property type="nucleotide sequence ID" value="NZ_CADERF010000041.1"/>
</dbReference>
<accession>A0AA41JN21</accession>